<dbReference type="GO" id="GO:0005886">
    <property type="term" value="C:plasma membrane"/>
    <property type="evidence" value="ECO:0000318"/>
    <property type="project" value="GO_Central"/>
</dbReference>
<dbReference type="InterPro" id="IPR029787">
    <property type="entry name" value="Nucleotide_cyclase"/>
</dbReference>
<dbReference type="OMA" id="HAMINLA"/>
<dbReference type="Pfam" id="PF00990">
    <property type="entry name" value="GGDEF"/>
    <property type="match status" value="1"/>
</dbReference>
<dbReference type="Gene3D" id="3.30.70.270">
    <property type="match status" value="1"/>
</dbReference>
<dbReference type="PANTHER" id="PTHR33121:SF71">
    <property type="entry name" value="OXYGEN SENSOR PROTEIN DOSP"/>
    <property type="match status" value="1"/>
</dbReference>
<dbReference type="AlphaFoldDB" id="A7T3U1"/>
<evidence type="ECO:0000313" key="5">
    <source>
        <dbReference type="Proteomes" id="UP000001593"/>
    </source>
</evidence>
<keyword evidence="1" id="KW-0456">Lyase</keyword>
<feature type="domain" description="EAL" evidence="2">
    <location>
        <begin position="134"/>
        <end position="387"/>
    </location>
</feature>
<dbReference type="SMART" id="SM00267">
    <property type="entry name" value="GGDEF"/>
    <property type="match status" value="1"/>
</dbReference>
<dbReference type="CDD" id="cd01949">
    <property type="entry name" value="GGDEF"/>
    <property type="match status" value="1"/>
</dbReference>
<dbReference type="SMART" id="SM00052">
    <property type="entry name" value="EAL"/>
    <property type="match status" value="1"/>
</dbReference>
<organism evidence="4 5">
    <name type="scientific">Nematostella vectensis</name>
    <name type="common">Starlet sea anemone</name>
    <dbReference type="NCBI Taxonomy" id="45351"/>
    <lineage>
        <taxon>Eukaryota</taxon>
        <taxon>Metazoa</taxon>
        <taxon>Cnidaria</taxon>
        <taxon>Anthozoa</taxon>
        <taxon>Hexacorallia</taxon>
        <taxon>Actiniaria</taxon>
        <taxon>Edwardsiidae</taxon>
        <taxon>Nematostella</taxon>
    </lineage>
</organism>
<dbReference type="PROSITE" id="PS50887">
    <property type="entry name" value="GGDEF"/>
    <property type="match status" value="1"/>
</dbReference>
<evidence type="ECO:0000259" key="2">
    <source>
        <dbReference type="PROSITE" id="PS50883"/>
    </source>
</evidence>
<dbReference type="HOGENOM" id="CLU_000445_70_50_1"/>
<dbReference type="NCBIfam" id="TIGR00254">
    <property type="entry name" value="GGDEF"/>
    <property type="match status" value="1"/>
</dbReference>
<dbReference type="Pfam" id="PF00563">
    <property type="entry name" value="EAL"/>
    <property type="match status" value="1"/>
</dbReference>
<dbReference type="PROSITE" id="PS50883">
    <property type="entry name" value="EAL"/>
    <property type="match status" value="1"/>
</dbReference>
<dbReference type="InParanoid" id="A7T3U1"/>
<proteinExistence type="predicted"/>
<dbReference type="SUPFAM" id="SSF141868">
    <property type="entry name" value="EAL domain-like"/>
    <property type="match status" value="1"/>
</dbReference>
<dbReference type="Gene3D" id="3.20.20.450">
    <property type="entry name" value="EAL domain"/>
    <property type="match status" value="1"/>
</dbReference>
<feature type="domain" description="GGDEF" evidence="3">
    <location>
        <begin position="1"/>
        <end position="125"/>
    </location>
</feature>
<dbReference type="InterPro" id="IPR043128">
    <property type="entry name" value="Rev_trsase/Diguanyl_cyclase"/>
</dbReference>
<reference evidence="4 5" key="1">
    <citation type="journal article" date="2007" name="Science">
        <title>Sea anemone genome reveals ancestral eumetazoan gene repertoire and genomic organization.</title>
        <authorList>
            <person name="Putnam N.H."/>
            <person name="Srivastava M."/>
            <person name="Hellsten U."/>
            <person name="Dirks B."/>
            <person name="Chapman J."/>
            <person name="Salamov A."/>
            <person name="Terry A."/>
            <person name="Shapiro H."/>
            <person name="Lindquist E."/>
            <person name="Kapitonov V.V."/>
            <person name="Jurka J."/>
            <person name="Genikhovich G."/>
            <person name="Grigoriev I.V."/>
            <person name="Lucas S.M."/>
            <person name="Steele R.E."/>
            <person name="Finnerty J.R."/>
            <person name="Technau U."/>
            <person name="Martindale M.Q."/>
            <person name="Rokhsar D.S."/>
        </authorList>
    </citation>
    <scope>NUCLEOTIDE SEQUENCE [LARGE SCALE GENOMIC DNA]</scope>
    <source>
        <strain evidence="5">CH2 X CH6</strain>
    </source>
</reference>
<dbReference type="GO" id="GO:1900190">
    <property type="term" value="P:regulation of single-species biofilm formation"/>
    <property type="evidence" value="ECO:0000318"/>
    <property type="project" value="GO_Central"/>
</dbReference>
<evidence type="ECO:0000256" key="1">
    <source>
        <dbReference type="ARBA" id="ARBA00023239"/>
    </source>
</evidence>
<accession>A7T3U1</accession>
<protein>
    <submittedName>
        <fullName evidence="4">Uncharacterized protein</fullName>
    </submittedName>
</protein>
<dbReference type="GO" id="GO:0016829">
    <property type="term" value="F:lyase activity"/>
    <property type="evidence" value="ECO:0007669"/>
    <property type="project" value="UniProtKB-KW"/>
</dbReference>
<dbReference type="STRING" id="45351.A7T3U1"/>
<dbReference type="KEGG" id="nve:5499933"/>
<dbReference type="PANTHER" id="PTHR33121">
    <property type="entry name" value="CYCLIC DI-GMP PHOSPHODIESTERASE PDEF"/>
    <property type="match status" value="1"/>
</dbReference>
<dbReference type="eggNOG" id="ENOG502S700">
    <property type="taxonomic scope" value="Eukaryota"/>
</dbReference>
<dbReference type="EMBL" id="DS470644">
    <property type="protein sequence ID" value="EDO29371.1"/>
    <property type="molecule type" value="Genomic_DNA"/>
</dbReference>
<keyword evidence="5" id="KW-1185">Reference proteome</keyword>
<gene>
    <name evidence="4" type="ORF">NEMVEDRAFT_v1g221955</name>
</gene>
<evidence type="ECO:0000259" key="3">
    <source>
        <dbReference type="PROSITE" id="PS50887"/>
    </source>
</evidence>
<dbReference type="InterPro" id="IPR035919">
    <property type="entry name" value="EAL_sf"/>
</dbReference>
<dbReference type="InterPro" id="IPR001633">
    <property type="entry name" value="EAL_dom"/>
</dbReference>
<dbReference type="GO" id="GO:0071111">
    <property type="term" value="F:cyclic-guanylate-specific phosphodiesterase activity"/>
    <property type="evidence" value="ECO:0000318"/>
    <property type="project" value="GO_Central"/>
</dbReference>
<dbReference type="Proteomes" id="UP000001593">
    <property type="component" value="Unassembled WGS sequence"/>
</dbReference>
<dbReference type="InterPro" id="IPR000160">
    <property type="entry name" value="GGDEF_dom"/>
</dbReference>
<dbReference type="InterPro" id="IPR050706">
    <property type="entry name" value="Cyclic-di-GMP_PDE-like"/>
</dbReference>
<name>A7T3U1_NEMVE</name>
<dbReference type="CDD" id="cd01948">
    <property type="entry name" value="EAL"/>
    <property type="match status" value="1"/>
</dbReference>
<dbReference type="PhylomeDB" id="A7T3U1"/>
<evidence type="ECO:0000313" key="4">
    <source>
        <dbReference type="EMBL" id="EDO29371.1"/>
    </source>
</evidence>
<sequence>MDLDNFKDLNDTLGHDAGDLLLCQLAARLQALLRPDEQLARLGGDEFALLISPCQPGLLIPAAEHYRAALHEPFAVRGISMTLNATIGIALYPDHGESAGSLLQHAEVAMYLGKQQRSPYALYRPELDRHSLLRLALMSELKGAVEGGQLSLYFQPKLNIRARSLYGVECLVRWIHPVHGFIPPDEFIPLAEQTGNVCALTRWVVRTALAQSLAWQEQRLELKTAVNISALDLADPGFAGFIAAQLAEHGVPPSNLIVEITESAVMADPELAMGQLQQLCELGVQLSIDDYGTGYSSMAQLKRLPVHELKIDKSFVLDLLSNPDDDIIVRSTIELGHNMGLKIVAEGVETDAILERLDQLDCDIAQGYLLSKPLPPAAFASWLENCQWQLPRRNET</sequence>
<dbReference type="SUPFAM" id="SSF55073">
    <property type="entry name" value="Nucleotide cyclase"/>
    <property type="match status" value="1"/>
</dbReference>